<evidence type="ECO:0000256" key="3">
    <source>
        <dbReference type="ARBA" id="ARBA00022705"/>
    </source>
</evidence>
<dbReference type="Proteomes" id="UP000534783">
    <property type="component" value="Unassembled WGS sequence"/>
</dbReference>
<dbReference type="Gene3D" id="1.10.3260.10">
    <property type="entry name" value="DNA ligase, ATP-dependent, N-terminal domain"/>
    <property type="match status" value="1"/>
</dbReference>
<keyword evidence="9 14" id="KW-0233">DNA recombination</keyword>
<dbReference type="Pfam" id="PF04675">
    <property type="entry name" value="DNA_ligase_A_N"/>
    <property type="match status" value="1"/>
</dbReference>
<evidence type="ECO:0000256" key="7">
    <source>
        <dbReference type="ARBA" id="ARBA00022840"/>
    </source>
</evidence>
<dbReference type="NCBIfam" id="TIGR00574">
    <property type="entry name" value="dnl1"/>
    <property type="match status" value="1"/>
</dbReference>
<dbReference type="PROSITE" id="PS50160">
    <property type="entry name" value="DNA_LIGASE_A3"/>
    <property type="match status" value="1"/>
</dbReference>
<proteinExistence type="inferred from homology"/>
<dbReference type="GO" id="GO:0005524">
    <property type="term" value="F:ATP binding"/>
    <property type="evidence" value="ECO:0007669"/>
    <property type="project" value="UniProtKB-UniRule"/>
</dbReference>
<dbReference type="GO" id="GO:0006281">
    <property type="term" value="P:DNA repair"/>
    <property type="evidence" value="ECO:0007669"/>
    <property type="project" value="UniProtKB-UniRule"/>
</dbReference>
<evidence type="ECO:0000256" key="4">
    <source>
        <dbReference type="ARBA" id="ARBA00022723"/>
    </source>
</evidence>
<comment type="catalytic activity">
    <reaction evidence="12 14">
        <text>ATP + (deoxyribonucleotide)n-3'-hydroxyl + 5'-phospho-(deoxyribonucleotide)m = (deoxyribonucleotide)n+m + AMP + diphosphate.</text>
        <dbReference type="EC" id="6.5.1.1"/>
    </reaction>
</comment>
<dbReference type="InterPro" id="IPR022865">
    <property type="entry name" value="DNA_ligae_ATP-dep_bac/arc"/>
</dbReference>
<evidence type="ECO:0000256" key="11">
    <source>
        <dbReference type="ARBA" id="ARBA00023306"/>
    </source>
</evidence>
<organism evidence="17 18">
    <name type="scientific">Candidatus Manganitrophus noduliformans</name>
    <dbReference type="NCBI Taxonomy" id="2606439"/>
    <lineage>
        <taxon>Bacteria</taxon>
        <taxon>Pseudomonadati</taxon>
        <taxon>Nitrospirota</taxon>
        <taxon>Nitrospiria</taxon>
        <taxon>Candidatus Troglogloeales</taxon>
        <taxon>Candidatus Manganitrophaceae</taxon>
        <taxon>Candidatus Manganitrophus</taxon>
    </lineage>
</organism>
<comment type="similarity">
    <text evidence="14 15">Belongs to the ATP-dependent DNA ligase family.</text>
</comment>
<dbReference type="Pfam" id="PF01068">
    <property type="entry name" value="DNA_ligase_A_M"/>
    <property type="match status" value="1"/>
</dbReference>
<evidence type="ECO:0000256" key="15">
    <source>
        <dbReference type="RuleBase" id="RU004196"/>
    </source>
</evidence>
<dbReference type="RefSeq" id="WP_168057858.1">
    <property type="nucleotide sequence ID" value="NZ_VTOW01000001.1"/>
</dbReference>
<keyword evidence="10 14" id="KW-0234">DNA repair</keyword>
<evidence type="ECO:0000256" key="9">
    <source>
        <dbReference type="ARBA" id="ARBA00023172"/>
    </source>
</evidence>
<keyword evidence="2 14" id="KW-0132">Cell division</keyword>
<comment type="function">
    <text evidence="13 14">DNA ligase that seals nicks in double-stranded DNA during DNA replication, DNA recombination and DNA repair.</text>
</comment>
<evidence type="ECO:0000256" key="5">
    <source>
        <dbReference type="ARBA" id="ARBA00022741"/>
    </source>
</evidence>
<protein>
    <recommendedName>
        <fullName evidence="14">Probable DNA ligase</fullName>
        <ecNumber evidence="14">6.5.1.1</ecNumber>
    </recommendedName>
    <alternativeName>
        <fullName evidence="14">Polydeoxyribonucleotide synthase [ATP]</fullName>
    </alternativeName>
</protein>
<evidence type="ECO:0000256" key="10">
    <source>
        <dbReference type="ARBA" id="ARBA00023204"/>
    </source>
</evidence>
<evidence type="ECO:0000256" key="6">
    <source>
        <dbReference type="ARBA" id="ARBA00022763"/>
    </source>
</evidence>
<feature type="binding site" evidence="14">
    <location>
        <position position="382"/>
    </location>
    <ligand>
        <name>ATP</name>
        <dbReference type="ChEBI" id="CHEBI:30616"/>
    </ligand>
</feature>
<feature type="binding site" evidence="14">
    <location>
        <position position="235"/>
    </location>
    <ligand>
        <name>ATP</name>
        <dbReference type="ChEBI" id="CHEBI:30616"/>
    </ligand>
</feature>
<dbReference type="GO" id="GO:0046872">
    <property type="term" value="F:metal ion binding"/>
    <property type="evidence" value="ECO:0007669"/>
    <property type="project" value="UniProtKB-KW"/>
</dbReference>
<dbReference type="CDD" id="cd07972">
    <property type="entry name" value="OBF_DNA_ligase_Arch_LigB"/>
    <property type="match status" value="1"/>
</dbReference>
<dbReference type="GO" id="GO:0003677">
    <property type="term" value="F:DNA binding"/>
    <property type="evidence" value="ECO:0007669"/>
    <property type="project" value="InterPro"/>
</dbReference>
<dbReference type="SUPFAM" id="SSF50249">
    <property type="entry name" value="Nucleic acid-binding proteins"/>
    <property type="match status" value="1"/>
</dbReference>
<dbReference type="InterPro" id="IPR012308">
    <property type="entry name" value="DNA_ligase_ATP-dep_N"/>
</dbReference>
<gene>
    <name evidence="14" type="primary">lig</name>
    <name evidence="17" type="ORF">MNODULE_02195</name>
</gene>
<feature type="binding site" evidence="14">
    <location>
        <position position="304"/>
    </location>
    <ligand>
        <name>ATP</name>
        <dbReference type="ChEBI" id="CHEBI:30616"/>
    </ligand>
</feature>
<dbReference type="GO" id="GO:0006260">
    <property type="term" value="P:DNA replication"/>
    <property type="evidence" value="ECO:0007669"/>
    <property type="project" value="UniProtKB-UniRule"/>
</dbReference>
<evidence type="ECO:0000313" key="18">
    <source>
        <dbReference type="Proteomes" id="UP000534783"/>
    </source>
</evidence>
<evidence type="ECO:0000256" key="13">
    <source>
        <dbReference type="ARBA" id="ARBA00054532"/>
    </source>
</evidence>
<accession>A0A7X6DLZ7</accession>
<feature type="binding site" evidence="14">
    <location>
        <position position="220"/>
    </location>
    <ligand>
        <name>ATP</name>
        <dbReference type="ChEBI" id="CHEBI:30616"/>
    </ligand>
</feature>
<dbReference type="InterPro" id="IPR050191">
    <property type="entry name" value="ATP-dep_DNA_ligase"/>
</dbReference>
<sequence length="519" mass="57950">MQLKHLVQLTARLRETARKNEKIRLIADFLKQTADHETALSALYLTGTLPQGKIGVGWRMIQAALSEGKASPLSLLSLSLQDVDDHFAQIAAAEGSGSAGRKVALLGQLFQRGDPEVRRFLSQLIMGELRQGALEGLVLEAIAKGAGLATGEVRQAMMFSGNVGEVARVALEEGGAGLRRFSLCLFSPVSPMLAQTADTISEALERLGEAGFEFKIDGARIQVHKGGERVRIFTRQLQEVTERLPEIVAWTRALPVAEIILEGEAIALRPDGTPQPFQMTMRRFGRMKNVEAMRREIPLTSFFFDCLYREGRSLLSLPYRKRFENLSEIIPPDALIPQIITADREEVARFQRRALEAGHEGLMAKGLAAPYTAGQRGSYWLKLKRAKTLDLVVLAAEWGNGRRSGWLSNLHLGALDPESGQFIMLGKTFKGLTDEMLQWQTEKFLAMETARDAWTVYLRPELVVEVAFSDVQASPRYPAGMALRFARVKRYRPDKPADEADTLQTVMEIFRRETRLEMR</sequence>
<dbReference type="EMBL" id="VTOW01000001">
    <property type="protein sequence ID" value="NKE69562.1"/>
    <property type="molecule type" value="Genomic_DNA"/>
</dbReference>
<evidence type="ECO:0000259" key="16">
    <source>
        <dbReference type="PROSITE" id="PS50160"/>
    </source>
</evidence>
<dbReference type="InterPro" id="IPR036599">
    <property type="entry name" value="DNA_ligase_N_sf"/>
</dbReference>
<keyword evidence="7 14" id="KW-0067">ATP-binding</keyword>
<evidence type="ECO:0000313" key="17">
    <source>
        <dbReference type="EMBL" id="NKE69562.1"/>
    </source>
</evidence>
<reference evidence="17 18" key="1">
    <citation type="journal article" date="2020" name="Nature">
        <title>Bacterial chemolithoautotrophy via manganese oxidation.</title>
        <authorList>
            <person name="Yu H."/>
            <person name="Leadbetter J.R."/>
        </authorList>
    </citation>
    <scope>NUCLEOTIDE SEQUENCE [LARGE SCALE GENOMIC DNA]</scope>
    <source>
        <strain evidence="17 18">Mn-1</strain>
    </source>
</reference>
<keyword evidence="11 14" id="KW-0131">Cell cycle</keyword>
<dbReference type="InterPro" id="IPR016059">
    <property type="entry name" value="DNA_ligase_ATP-dep_CS"/>
</dbReference>
<dbReference type="Pfam" id="PF04679">
    <property type="entry name" value="DNA_ligase_A_C"/>
    <property type="match status" value="1"/>
</dbReference>
<dbReference type="InterPro" id="IPR000977">
    <property type="entry name" value="DNA_ligase_ATP-dep"/>
</dbReference>
<dbReference type="CDD" id="cd07901">
    <property type="entry name" value="Adenylation_DNA_ligase_Arch_LigB"/>
    <property type="match status" value="1"/>
</dbReference>
<dbReference type="NCBIfam" id="NF002868">
    <property type="entry name" value="PRK03180.1"/>
    <property type="match status" value="1"/>
</dbReference>
<dbReference type="InterPro" id="IPR012310">
    <property type="entry name" value="DNA_ligase_ATP-dep_cent"/>
</dbReference>
<keyword evidence="18" id="KW-1185">Reference proteome</keyword>
<keyword evidence="8 14" id="KW-0460">Magnesium</keyword>
<dbReference type="EC" id="6.5.1.1" evidence="14"/>
<evidence type="ECO:0000256" key="8">
    <source>
        <dbReference type="ARBA" id="ARBA00022842"/>
    </source>
</evidence>
<feature type="domain" description="ATP-dependent DNA ligase family profile" evidence="16">
    <location>
        <begin position="292"/>
        <end position="416"/>
    </location>
</feature>
<feature type="binding site" evidence="14">
    <location>
        <position position="376"/>
    </location>
    <ligand>
        <name>ATP</name>
        <dbReference type="ChEBI" id="CHEBI:30616"/>
    </ligand>
</feature>
<keyword evidence="6 14" id="KW-0227">DNA damage</keyword>
<feature type="active site" description="N6-AMP-lysine intermediate" evidence="14">
    <location>
        <position position="215"/>
    </location>
</feature>
<comment type="caution">
    <text evidence="17">The sequence shown here is derived from an EMBL/GenBank/DDBJ whole genome shotgun (WGS) entry which is preliminary data.</text>
</comment>
<keyword evidence="5 14" id="KW-0547">Nucleotide-binding</keyword>
<evidence type="ECO:0000256" key="14">
    <source>
        <dbReference type="HAMAP-Rule" id="MF_00407"/>
    </source>
</evidence>
<evidence type="ECO:0000256" key="1">
    <source>
        <dbReference type="ARBA" id="ARBA00022598"/>
    </source>
</evidence>
<dbReference type="SUPFAM" id="SSF117018">
    <property type="entry name" value="ATP-dependent DNA ligase DNA-binding domain"/>
    <property type="match status" value="1"/>
</dbReference>
<dbReference type="InterPro" id="IPR012309">
    <property type="entry name" value="DNA_ligase_ATP-dep_C"/>
</dbReference>
<dbReference type="AlphaFoldDB" id="A0A7X6DLZ7"/>
<dbReference type="PROSITE" id="PS00333">
    <property type="entry name" value="DNA_LIGASE_A2"/>
    <property type="match status" value="1"/>
</dbReference>
<dbReference type="SUPFAM" id="SSF56091">
    <property type="entry name" value="DNA ligase/mRNA capping enzyme, catalytic domain"/>
    <property type="match status" value="1"/>
</dbReference>
<keyword evidence="3 14" id="KW-0235">DNA replication</keyword>
<dbReference type="GO" id="GO:0003910">
    <property type="term" value="F:DNA ligase (ATP) activity"/>
    <property type="evidence" value="ECO:0007669"/>
    <property type="project" value="UniProtKB-UniRule"/>
</dbReference>
<dbReference type="Gene3D" id="2.40.50.140">
    <property type="entry name" value="Nucleic acid-binding proteins"/>
    <property type="match status" value="1"/>
</dbReference>
<evidence type="ECO:0000256" key="2">
    <source>
        <dbReference type="ARBA" id="ARBA00022618"/>
    </source>
</evidence>
<feature type="binding site" evidence="14">
    <location>
        <position position="213"/>
    </location>
    <ligand>
        <name>ATP</name>
        <dbReference type="ChEBI" id="CHEBI:30616"/>
    </ligand>
</feature>
<dbReference type="FunFam" id="2.40.50.140:FF:000163">
    <property type="entry name" value="Probable DNA ligase"/>
    <property type="match status" value="1"/>
</dbReference>
<dbReference type="PANTHER" id="PTHR45674">
    <property type="entry name" value="DNA LIGASE 1/3 FAMILY MEMBER"/>
    <property type="match status" value="1"/>
</dbReference>
<dbReference type="GO" id="GO:0071897">
    <property type="term" value="P:DNA biosynthetic process"/>
    <property type="evidence" value="ECO:0007669"/>
    <property type="project" value="InterPro"/>
</dbReference>
<dbReference type="GO" id="GO:0006310">
    <property type="term" value="P:DNA recombination"/>
    <property type="evidence" value="ECO:0007669"/>
    <property type="project" value="UniProtKB-UniRule"/>
</dbReference>
<dbReference type="GO" id="GO:0051301">
    <property type="term" value="P:cell division"/>
    <property type="evidence" value="ECO:0007669"/>
    <property type="project" value="UniProtKB-KW"/>
</dbReference>
<comment type="cofactor">
    <cofactor evidence="14">
        <name>Mg(2+)</name>
        <dbReference type="ChEBI" id="CHEBI:18420"/>
    </cofactor>
</comment>
<evidence type="ECO:0000256" key="12">
    <source>
        <dbReference type="ARBA" id="ARBA00034003"/>
    </source>
</evidence>
<dbReference type="PANTHER" id="PTHR45674:SF13">
    <property type="entry name" value="DNA LIGASE-RELATED"/>
    <property type="match status" value="1"/>
</dbReference>
<name>A0A7X6DLZ7_9BACT</name>
<keyword evidence="1 14" id="KW-0436">Ligase</keyword>
<keyword evidence="4 14" id="KW-0479">Metal-binding</keyword>
<dbReference type="Gene3D" id="3.30.470.30">
    <property type="entry name" value="DNA ligase/mRNA capping enzyme"/>
    <property type="match status" value="1"/>
</dbReference>
<dbReference type="HAMAP" id="MF_00407">
    <property type="entry name" value="DNA_ligase"/>
    <property type="match status" value="1"/>
</dbReference>
<dbReference type="InterPro" id="IPR012340">
    <property type="entry name" value="NA-bd_OB-fold"/>
</dbReference>
<feature type="binding site" evidence="14">
    <location>
        <position position="264"/>
    </location>
    <ligand>
        <name>ATP</name>
        <dbReference type="ChEBI" id="CHEBI:30616"/>
    </ligand>
</feature>